<feature type="domain" description="Glycosyltransferase 2-like" evidence="1">
    <location>
        <begin position="373"/>
        <end position="481"/>
    </location>
</feature>
<dbReference type="PANTHER" id="PTHR22916">
    <property type="entry name" value="GLYCOSYLTRANSFERASE"/>
    <property type="match status" value="1"/>
</dbReference>
<dbReference type="PANTHER" id="PTHR22916:SF3">
    <property type="entry name" value="UDP-GLCNAC:BETAGAL BETA-1,3-N-ACETYLGLUCOSAMINYLTRANSFERASE-LIKE PROTEIN 1"/>
    <property type="match status" value="1"/>
</dbReference>
<dbReference type="EMBL" id="DXGF01000111">
    <property type="protein sequence ID" value="HIW83879.1"/>
    <property type="molecule type" value="Genomic_DNA"/>
</dbReference>
<reference evidence="2" key="1">
    <citation type="journal article" date="2021" name="PeerJ">
        <title>Extensive microbial diversity within the chicken gut microbiome revealed by metagenomics and culture.</title>
        <authorList>
            <person name="Gilroy R."/>
            <person name="Ravi A."/>
            <person name="Getino M."/>
            <person name="Pursley I."/>
            <person name="Horton D.L."/>
            <person name="Alikhan N.F."/>
            <person name="Baker D."/>
            <person name="Gharbi K."/>
            <person name="Hall N."/>
            <person name="Watson M."/>
            <person name="Adriaenssens E.M."/>
            <person name="Foster-Nyarko E."/>
            <person name="Jarju S."/>
            <person name="Secka A."/>
            <person name="Antonio M."/>
            <person name="Oren A."/>
            <person name="Chaudhuri R.R."/>
            <person name="La Ragione R."/>
            <person name="Hildebrand F."/>
            <person name="Pallen M.J."/>
        </authorList>
    </citation>
    <scope>NUCLEOTIDE SEQUENCE</scope>
    <source>
        <strain evidence="2">ChiSxjej1B13-11762</strain>
    </source>
</reference>
<dbReference type="SUPFAM" id="SSF53448">
    <property type="entry name" value="Nucleotide-diphospho-sugar transferases"/>
    <property type="match status" value="1"/>
</dbReference>
<dbReference type="CDD" id="cd00761">
    <property type="entry name" value="Glyco_tranf_GTA_type"/>
    <property type="match status" value="1"/>
</dbReference>
<reference evidence="2" key="2">
    <citation type="submission" date="2021-04" db="EMBL/GenBank/DDBJ databases">
        <authorList>
            <person name="Gilroy R."/>
        </authorList>
    </citation>
    <scope>NUCLEOTIDE SEQUENCE</scope>
    <source>
        <strain evidence="2">ChiSxjej1B13-11762</strain>
    </source>
</reference>
<accession>A0A9D1UDJ0</accession>
<dbReference type="Proteomes" id="UP000824263">
    <property type="component" value="Unassembled WGS sequence"/>
</dbReference>
<organism evidence="2 3">
    <name type="scientific">Candidatus Dorea gallistercoris</name>
    <dbReference type="NCBI Taxonomy" id="2838542"/>
    <lineage>
        <taxon>Bacteria</taxon>
        <taxon>Bacillati</taxon>
        <taxon>Bacillota</taxon>
        <taxon>Clostridia</taxon>
        <taxon>Lachnospirales</taxon>
        <taxon>Lachnospiraceae</taxon>
        <taxon>Dorea</taxon>
    </lineage>
</organism>
<dbReference type="Pfam" id="PF00535">
    <property type="entry name" value="Glycos_transf_2"/>
    <property type="match status" value="1"/>
</dbReference>
<evidence type="ECO:0000313" key="2">
    <source>
        <dbReference type="EMBL" id="HIW83879.1"/>
    </source>
</evidence>
<proteinExistence type="predicted"/>
<dbReference type="InterPro" id="IPR001173">
    <property type="entry name" value="Glyco_trans_2-like"/>
</dbReference>
<sequence>MEEQKYLAEIRACRDQLNQENADEILARLEALEKLKPVRAEWYLAKAEAVYLKTGDAGEVNRILAGKVWDLYNYDGVCEINEFYLRVDEEQGYDMDWARTRMGLALFRRWWGIANEEDCLFAKEKEEQVAAGYQRFLAGDHTKERLKALFWNSHLESDFVAEVLYDALSQRLYSHPSRVFGWVRQISNMGYLTEKLDCQEETPVIVAAQGEGDRLQCLAAAHALTLLGRRVCFVDAPVRVQTEGGISIEDTLAVTLENCEERGRMRIFRPVELSEGEGEEAESNIDHVIQKICQEYVGEGCALILCAGVLLDALSGSRLLRKQMGRLYSFRSDYTEERTLSFGWVGNYLAYISELYCIDATAAVAAPSRCHFSIVLPARGSAATLEYTLKTCLEQRYEGDFEVIISDNSPEGCHEIRELCREMEDPRIVYVKTPRNLQLAKSFEFAILQARGDYVLTLGADDALLPWTLEVLEEVTRANPKEEIIQWDRGFYAWPGFNGGQENQFVIPGSYRKGEYGCSYRERNQYLASILKQPQSMYLLPTLYINSCFKRSYLQTLMDRTGRLWDGICQDLYMGVVTAVLHDRILYLSYPLAIAGMSGNSVGARSKTTRTTSEDFDKEQAQIHREQNVGGYCMSGTERLLPATGTDTDSLYLSLLRAVTIGLLSEKCLTEVFDWKQFFLNLAGELDVRDVVFDRKIHEMRYAAMWQGEEFLAWFDEKIYHRCLVPRIIDEKKIQKSFWKKTYQEGPIKGGGKILDASKRGVRNVWEAARLFSRETGL</sequence>
<evidence type="ECO:0000259" key="1">
    <source>
        <dbReference type="Pfam" id="PF00535"/>
    </source>
</evidence>
<comment type="caution">
    <text evidence="2">The sequence shown here is derived from an EMBL/GenBank/DDBJ whole genome shotgun (WGS) entry which is preliminary data.</text>
</comment>
<name>A0A9D1UDJ0_9FIRM</name>
<protein>
    <submittedName>
        <fullName evidence="2">Glycosyltransferase family 2 protein</fullName>
    </submittedName>
</protein>
<dbReference type="InterPro" id="IPR029044">
    <property type="entry name" value="Nucleotide-diphossugar_trans"/>
</dbReference>
<dbReference type="Gene3D" id="3.90.550.10">
    <property type="entry name" value="Spore Coat Polysaccharide Biosynthesis Protein SpsA, Chain A"/>
    <property type="match status" value="1"/>
</dbReference>
<evidence type="ECO:0000313" key="3">
    <source>
        <dbReference type="Proteomes" id="UP000824263"/>
    </source>
</evidence>
<gene>
    <name evidence="2" type="ORF">H9873_06125</name>
</gene>
<dbReference type="GO" id="GO:0016758">
    <property type="term" value="F:hexosyltransferase activity"/>
    <property type="evidence" value="ECO:0007669"/>
    <property type="project" value="UniProtKB-ARBA"/>
</dbReference>
<dbReference type="AlphaFoldDB" id="A0A9D1UDJ0"/>